<keyword evidence="8" id="KW-1185">Reference proteome</keyword>
<feature type="domain" description="Multidrug resistance protein MdtA-like C-terminal permuted SH3" evidence="6">
    <location>
        <begin position="327"/>
        <end position="385"/>
    </location>
</feature>
<reference evidence="7 8" key="1">
    <citation type="journal article" date="2018" name="Front. Microbiol.">
        <title>Hydrolytic Capabilities as a Key to Environmental Success: Chitinolytic and Cellulolytic Acidobacteria From Acidic Sub-arctic Soils and Boreal Peatlands.</title>
        <authorList>
            <person name="Belova S.E."/>
            <person name="Ravin N.V."/>
            <person name="Pankratov T.A."/>
            <person name="Rakitin A.L."/>
            <person name="Ivanova A.A."/>
            <person name="Beletsky A.V."/>
            <person name="Mardanov A.V."/>
            <person name="Sinninghe Damste J.S."/>
            <person name="Dedysh S.N."/>
        </authorList>
    </citation>
    <scope>NUCLEOTIDE SEQUENCE [LARGE SCALE GENOMIC DNA]</scope>
    <source>
        <strain evidence="7 8">SBC82</strain>
    </source>
</reference>
<dbReference type="Pfam" id="PF25917">
    <property type="entry name" value="BSH_RND"/>
    <property type="match status" value="1"/>
</dbReference>
<dbReference type="GO" id="GO:0005886">
    <property type="term" value="C:plasma membrane"/>
    <property type="evidence" value="ECO:0007669"/>
    <property type="project" value="TreeGrafter"/>
</dbReference>
<dbReference type="InterPro" id="IPR058626">
    <property type="entry name" value="MdtA-like_b-barrel"/>
</dbReference>
<dbReference type="InterPro" id="IPR058625">
    <property type="entry name" value="MdtA-like_BSH"/>
</dbReference>
<evidence type="ECO:0000256" key="2">
    <source>
        <dbReference type="ARBA" id="ARBA00009477"/>
    </source>
</evidence>
<evidence type="ECO:0000259" key="5">
    <source>
        <dbReference type="Pfam" id="PF25944"/>
    </source>
</evidence>
<dbReference type="Proteomes" id="UP000253606">
    <property type="component" value="Chromosome"/>
</dbReference>
<feature type="transmembrane region" description="Helical" evidence="3">
    <location>
        <begin position="25"/>
        <end position="43"/>
    </location>
</feature>
<evidence type="ECO:0000256" key="3">
    <source>
        <dbReference type="SAM" id="Phobius"/>
    </source>
</evidence>
<gene>
    <name evidence="7" type="ORF">ACPOL_3726</name>
</gene>
<dbReference type="NCBIfam" id="TIGR01730">
    <property type="entry name" value="RND_mfp"/>
    <property type="match status" value="1"/>
</dbReference>
<dbReference type="GO" id="GO:0022857">
    <property type="term" value="F:transmembrane transporter activity"/>
    <property type="evidence" value="ECO:0007669"/>
    <property type="project" value="InterPro"/>
</dbReference>
<evidence type="ECO:0000313" key="7">
    <source>
        <dbReference type="EMBL" id="AXC13007.1"/>
    </source>
</evidence>
<name>A0A2Z5G2V5_9BACT</name>
<evidence type="ECO:0000313" key="8">
    <source>
        <dbReference type="Proteomes" id="UP000253606"/>
    </source>
</evidence>
<evidence type="ECO:0000256" key="1">
    <source>
        <dbReference type="ARBA" id="ARBA00004196"/>
    </source>
</evidence>
<accession>A0A2Z5G2V5</accession>
<organism evidence="7 8">
    <name type="scientific">Acidisarcina polymorpha</name>
    <dbReference type="NCBI Taxonomy" id="2211140"/>
    <lineage>
        <taxon>Bacteria</taxon>
        <taxon>Pseudomonadati</taxon>
        <taxon>Acidobacteriota</taxon>
        <taxon>Terriglobia</taxon>
        <taxon>Terriglobales</taxon>
        <taxon>Acidobacteriaceae</taxon>
        <taxon>Acidisarcina</taxon>
    </lineage>
</organism>
<dbReference type="SUPFAM" id="SSF111369">
    <property type="entry name" value="HlyD-like secretion proteins"/>
    <property type="match status" value="1"/>
</dbReference>
<keyword evidence="3" id="KW-0812">Transmembrane</keyword>
<dbReference type="Gene3D" id="2.40.420.20">
    <property type="match status" value="1"/>
</dbReference>
<dbReference type="EMBL" id="CP030840">
    <property type="protein sequence ID" value="AXC13007.1"/>
    <property type="molecule type" value="Genomic_DNA"/>
</dbReference>
<sequence length="410" mass="43518">MENTITETTTGSANAQSSLHHSPRLYVGVATLLVLVLAAAIVGPKLFHESAVSAAAPAPTVIVSEPLQRELNGRLQFLGQFSPVEQVELRAQVGGILTYIGFKDGAVVPKGTLLFVIDPTPYQIKLDESTAQVEKARARLELSATELARAQTLQKTDAGTVENVDQKAAEQRSAQAALEESEALVRDAKFDLDRTRVYAPFSGRMGTHLVSIGNLVSGNRGGGSSTTLLATVVSVDPIYLNFDMSEGDYLNFQRERASQRSALANRVDISLSDESQFKRQGTLNFLDNTLDRSSGTIHARATVPNSDLLLAPGSFGRVRVNLQSSNQVFLVPDAAVRADQTDRMVLVVGPDGVAKEKKVQTGGLRFGLRVVYSGLTSSDRVVIGGTPVAPGAKVSSQGGTIAASADEGSN</sequence>
<dbReference type="GO" id="GO:0046677">
    <property type="term" value="P:response to antibiotic"/>
    <property type="evidence" value="ECO:0007669"/>
    <property type="project" value="TreeGrafter"/>
</dbReference>
<evidence type="ECO:0000259" key="4">
    <source>
        <dbReference type="Pfam" id="PF25917"/>
    </source>
</evidence>
<dbReference type="InterPro" id="IPR006143">
    <property type="entry name" value="RND_pump_MFP"/>
</dbReference>
<feature type="domain" description="Multidrug resistance protein MdtA-like barrel-sandwich hybrid" evidence="4">
    <location>
        <begin position="85"/>
        <end position="219"/>
    </location>
</feature>
<keyword evidence="3" id="KW-1133">Transmembrane helix</keyword>
<dbReference type="Gene3D" id="2.40.30.170">
    <property type="match status" value="1"/>
</dbReference>
<dbReference type="Pfam" id="PF25967">
    <property type="entry name" value="RND-MFP_C"/>
    <property type="match status" value="1"/>
</dbReference>
<dbReference type="Gene3D" id="2.40.50.100">
    <property type="match status" value="1"/>
</dbReference>
<dbReference type="PANTHER" id="PTHR30158:SF24">
    <property type="entry name" value="HLYD FAMILY SECRETION PROTEIN"/>
    <property type="match status" value="1"/>
</dbReference>
<comment type="subcellular location">
    <subcellularLocation>
        <location evidence="1">Cell envelope</location>
    </subcellularLocation>
</comment>
<dbReference type="AlphaFoldDB" id="A0A2Z5G2V5"/>
<dbReference type="PANTHER" id="PTHR30158">
    <property type="entry name" value="ACRA/E-RELATED COMPONENT OF DRUG EFFLUX TRANSPORTER"/>
    <property type="match status" value="1"/>
</dbReference>
<keyword evidence="3" id="KW-0472">Membrane</keyword>
<evidence type="ECO:0000259" key="6">
    <source>
        <dbReference type="Pfam" id="PF25967"/>
    </source>
</evidence>
<feature type="domain" description="Multidrug resistance protein MdtA-like beta-barrel" evidence="5">
    <location>
        <begin position="237"/>
        <end position="322"/>
    </location>
</feature>
<comment type="similarity">
    <text evidence="2">Belongs to the membrane fusion protein (MFP) (TC 8.A.1) family.</text>
</comment>
<dbReference type="KEGG" id="abas:ACPOL_3726"/>
<proteinExistence type="inferred from homology"/>
<protein>
    <submittedName>
        <fullName evidence="7">Putative Co/Zn/Cd efflux system membrane fusion protein</fullName>
    </submittedName>
</protein>
<dbReference type="Pfam" id="PF25944">
    <property type="entry name" value="Beta-barrel_RND"/>
    <property type="match status" value="1"/>
</dbReference>
<dbReference type="RefSeq" id="WP_114208097.1">
    <property type="nucleotide sequence ID" value="NZ_CP030840.1"/>
</dbReference>
<dbReference type="OrthoDB" id="9801814at2"/>
<dbReference type="InterPro" id="IPR058627">
    <property type="entry name" value="MdtA-like_C"/>
</dbReference>
<dbReference type="Gene3D" id="1.10.287.470">
    <property type="entry name" value="Helix hairpin bin"/>
    <property type="match status" value="1"/>
</dbReference>